<feature type="domain" description="GerMN" evidence="2">
    <location>
        <begin position="63"/>
        <end position="149"/>
    </location>
</feature>
<dbReference type="SMART" id="SM00909">
    <property type="entry name" value="Germane"/>
    <property type="match status" value="2"/>
</dbReference>
<evidence type="ECO:0000256" key="1">
    <source>
        <dbReference type="SAM" id="SignalP"/>
    </source>
</evidence>
<feature type="domain" description="GerMN" evidence="2">
    <location>
        <begin position="206"/>
        <end position="294"/>
    </location>
</feature>
<protein>
    <submittedName>
        <fullName evidence="3">GerMN domain-containing protein</fullName>
    </submittedName>
</protein>
<dbReference type="InterPro" id="IPR019606">
    <property type="entry name" value="GerMN"/>
</dbReference>
<evidence type="ECO:0000313" key="3">
    <source>
        <dbReference type="EMBL" id="MCR6546183.1"/>
    </source>
</evidence>
<feature type="chain" id="PRO_5045525145" evidence="1">
    <location>
        <begin position="23"/>
        <end position="309"/>
    </location>
</feature>
<dbReference type="Pfam" id="PF10646">
    <property type="entry name" value="Germane"/>
    <property type="match status" value="2"/>
</dbReference>
<evidence type="ECO:0000313" key="4">
    <source>
        <dbReference type="Proteomes" id="UP001524944"/>
    </source>
</evidence>
<dbReference type="RefSeq" id="WP_257913656.1">
    <property type="nucleotide sequence ID" value="NZ_JANPWE010000005.1"/>
</dbReference>
<keyword evidence="4" id="KW-1185">Reference proteome</keyword>
<comment type="caution">
    <text evidence="3">The sequence shown here is derived from an EMBL/GenBank/DDBJ whole genome shotgun (WGS) entry which is preliminary data.</text>
</comment>
<accession>A0ABT1Y5N5</accession>
<proteinExistence type="predicted"/>
<gene>
    <name evidence="3" type="ORF">NVS47_11770</name>
</gene>
<feature type="signal peptide" evidence="1">
    <location>
        <begin position="1"/>
        <end position="22"/>
    </location>
</feature>
<evidence type="ECO:0000259" key="2">
    <source>
        <dbReference type="SMART" id="SM00909"/>
    </source>
</evidence>
<dbReference type="Proteomes" id="UP001524944">
    <property type="component" value="Unassembled WGS sequence"/>
</dbReference>
<keyword evidence="1" id="KW-0732">Signal</keyword>
<organism evidence="3 4">
    <name type="scientific">Dehalobacterium formicoaceticum</name>
    <dbReference type="NCBI Taxonomy" id="51515"/>
    <lineage>
        <taxon>Bacteria</taxon>
        <taxon>Bacillati</taxon>
        <taxon>Bacillota</taxon>
        <taxon>Clostridia</taxon>
        <taxon>Eubacteriales</taxon>
        <taxon>Peptococcaceae</taxon>
        <taxon>Dehalobacterium</taxon>
    </lineage>
</organism>
<sequence length="309" mass="33930">MKKISILGMIFLLLLLALPGCGNNPPADETTKETIQLFYGDAQNEKMVSEAREISYTPEQDKYQVALEALIQGPENQAYMVNIDQNTKVLGTIQEGSDLIVDLSKEFNTFAGSMAEIMAVGSVVNTMTQFEGIERVKILVQGEELIGPSGNPRGFMTTFPTEPDGQTGNQDETEVTLYFGNQNADKVVGEKRMVPGSPQKDQVEFIKNVLNALIAGPKGNNVFATIPEGVKVQSVTIDQGLLHVDFSEEMHTNHWGGAAGESMTINSIVNTVTEFDFINKVKITVDQSPLAIEHIVLDEPVERNEEMFE</sequence>
<dbReference type="EMBL" id="JANPWE010000005">
    <property type="protein sequence ID" value="MCR6546183.1"/>
    <property type="molecule type" value="Genomic_DNA"/>
</dbReference>
<reference evidence="3 4" key="1">
    <citation type="submission" date="2022-08" db="EMBL/GenBank/DDBJ databases">
        <title>Proteogenomics of the novel Dehalobacterium formicoaceticum strain EZ94 highlights a key role of methyltransferases during anaerobic dichloromethane degradation.</title>
        <authorList>
            <person name="Wasmund K."/>
        </authorList>
    </citation>
    <scope>NUCLEOTIDE SEQUENCE [LARGE SCALE GENOMIC DNA]</scope>
    <source>
        <strain evidence="3 4">EZ94</strain>
    </source>
</reference>
<name>A0ABT1Y5N5_9FIRM</name>